<evidence type="ECO:0000313" key="2">
    <source>
        <dbReference type="EMBL" id="KRL08400.1"/>
    </source>
</evidence>
<dbReference type="EMBL" id="AZEC01000025">
    <property type="protein sequence ID" value="KRL08400.1"/>
    <property type="molecule type" value="Genomic_DNA"/>
</dbReference>
<dbReference type="PANTHER" id="PTHR43355">
    <property type="entry name" value="FLAVIN REDUCTASE (NADPH)"/>
    <property type="match status" value="1"/>
</dbReference>
<gene>
    <name evidence="2" type="ORF">FD09_GL001668</name>
</gene>
<dbReference type="Proteomes" id="UP000051330">
    <property type="component" value="Unassembled WGS sequence"/>
</dbReference>
<comment type="caution">
    <text evidence="2">The sequence shown here is derived from an EMBL/GenBank/DDBJ whole genome shotgun (WGS) entry which is preliminary data.</text>
</comment>
<dbReference type="InterPro" id="IPR036291">
    <property type="entry name" value="NAD(P)-bd_dom_sf"/>
</dbReference>
<name>A0A0R1MKI4_9LACO</name>
<dbReference type="InterPro" id="IPR016040">
    <property type="entry name" value="NAD(P)-bd_dom"/>
</dbReference>
<dbReference type="GO" id="GO:0042602">
    <property type="term" value="F:riboflavin reductase (NADPH) activity"/>
    <property type="evidence" value="ECO:0007669"/>
    <property type="project" value="TreeGrafter"/>
</dbReference>
<reference evidence="2 3" key="1">
    <citation type="journal article" date="2015" name="Genome Announc.">
        <title>Expanding the biotechnology potential of lactobacilli through comparative genomics of 213 strains and associated genera.</title>
        <authorList>
            <person name="Sun Z."/>
            <person name="Harris H.M."/>
            <person name="McCann A."/>
            <person name="Guo C."/>
            <person name="Argimon S."/>
            <person name="Zhang W."/>
            <person name="Yang X."/>
            <person name="Jeffery I.B."/>
            <person name="Cooney J.C."/>
            <person name="Kagawa T.F."/>
            <person name="Liu W."/>
            <person name="Song Y."/>
            <person name="Salvetti E."/>
            <person name="Wrobel A."/>
            <person name="Rasinkangas P."/>
            <person name="Parkhill J."/>
            <person name="Rea M.C."/>
            <person name="O'Sullivan O."/>
            <person name="Ritari J."/>
            <person name="Douillard F.P."/>
            <person name="Paul Ross R."/>
            <person name="Yang R."/>
            <person name="Briner A.E."/>
            <person name="Felis G.E."/>
            <person name="de Vos W.M."/>
            <person name="Barrangou R."/>
            <person name="Klaenhammer T.R."/>
            <person name="Caufield P.W."/>
            <person name="Cui Y."/>
            <person name="Zhang H."/>
            <person name="O'Toole P.W."/>
        </authorList>
    </citation>
    <scope>NUCLEOTIDE SEQUENCE [LARGE SCALE GENOMIC DNA]</scope>
    <source>
        <strain evidence="2 3">DSM 12744</strain>
    </source>
</reference>
<dbReference type="CDD" id="cd05267">
    <property type="entry name" value="SDR_a6"/>
    <property type="match status" value="1"/>
</dbReference>
<accession>A0A0R1MKI4</accession>
<dbReference type="AlphaFoldDB" id="A0A0R1MKI4"/>
<evidence type="ECO:0000313" key="3">
    <source>
        <dbReference type="Proteomes" id="UP000051330"/>
    </source>
</evidence>
<dbReference type="RefSeq" id="WP_057822491.1">
    <property type="nucleotide sequence ID" value="NZ_AZEC01000025.1"/>
</dbReference>
<evidence type="ECO:0000259" key="1">
    <source>
        <dbReference type="Pfam" id="PF13460"/>
    </source>
</evidence>
<dbReference type="GO" id="GO:0004074">
    <property type="term" value="F:biliverdin reductase [NAD(P)H] activity"/>
    <property type="evidence" value="ECO:0007669"/>
    <property type="project" value="TreeGrafter"/>
</dbReference>
<dbReference type="STRING" id="1423792.FD09_GL001668"/>
<proteinExistence type="predicted"/>
<dbReference type="OrthoDB" id="9803892at2"/>
<sequence length="213" mass="23100">MANVLILGAHGHIAQLAEKQLLRETDHHLTLFLRNAKRLTVSDPTRETVIDGDATNQKEVAAALTGVDVVYANLGGKNIEAQAKSVVAAMDQVGVKRLIWISTLGIYDEVPGAFGQWNHQMLDGGYLETYAAAAKVIEHSDLAYTIIRPAWLSDKAVVSYETTEKGQPFKGTEVSRRSIADLVVKLINHPSEAVGHSLGVNQPNTDGAKPSFY</sequence>
<dbReference type="SUPFAM" id="SSF51735">
    <property type="entry name" value="NAD(P)-binding Rossmann-fold domains"/>
    <property type="match status" value="1"/>
</dbReference>
<dbReference type="PATRIC" id="fig|1423792.3.peg.1692"/>
<dbReference type="Gene3D" id="3.40.50.720">
    <property type="entry name" value="NAD(P)-binding Rossmann-like Domain"/>
    <property type="match status" value="1"/>
</dbReference>
<protein>
    <submittedName>
        <fullName evidence="2">NAD-dependent epimerase dehydratase</fullName>
    </submittedName>
</protein>
<organism evidence="2 3">
    <name type="scientific">Schleiferilactobacillus perolens DSM 12744</name>
    <dbReference type="NCBI Taxonomy" id="1423792"/>
    <lineage>
        <taxon>Bacteria</taxon>
        <taxon>Bacillati</taxon>
        <taxon>Bacillota</taxon>
        <taxon>Bacilli</taxon>
        <taxon>Lactobacillales</taxon>
        <taxon>Lactobacillaceae</taxon>
        <taxon>Schleiferilactobacillus</taxon>
    </lineage>
</organism>
<feature type="domain" description="NAD(P)-binding" evidence="1">
    <location>
        <begin position="8"/>
        <end position="190"/>
    </location>
</feature>
<dbReference type="Pfam" id="PF13460">
    <property type="entry name" value="NAD_binding_10"/>
    <property type="match status" value="1"/>
</dbReference>
<keyword evidence="3" id="KW-1185">Reference proteome</keyword>
<dbReference type="InterPro" id="IPR051606">
    <property type="entry name" value="Polyketide_Oxido-like"/>
</dbReference>
<dbReference type="PANTHER" id="PTHR43355:SF2">
    <property type="entry name" value="FLAVIN REDUCTASE (NADPH)"/>
    <property type="match status" value="1"/>
</dbReference>